<feature type="compositionally biased region" description="Basic and acidic residues" evidence="1">
    <location>
        <begin position="271"/>
        <end position="287"/>
    </location>
</feature>
<proteinExistence type="predicted"/>
<accession>A0ABR2ZKK9</accession>
<evidence type="ECO:0000313" key="4">
    <source>
        <dbReference type="Proteomes" id="UP001437256"/>
    </source>
</evidence>
<feature type="region of interest" description="Disordered" evidence="1">
    <location>
        <begin position="214"/>
        <end position="256"/>
    </location>
</feature>
<feature type="compositionally biased region" description="Polar residues" evidence="1">
    <location>
        <begin position="322"/>
        <end position="341"/>
    </location>
</feature>
<keyword evidence="2" id="KW-1133">Transmembrane helix</keyword>
<gene>
    <name evidence="3" type="ORF">AAF712_011657</name>
</gene>
<sequence>MANLRTKNITYDDRDTNNLIYGPSWFHYVTWNASNVGQSGTLTVANDLNASVTFSELLYEPFLALSSDVLPGFPVPAIAFYYFGMLRSKGGFYDDGKNPPVVLFSKRFDTPAQHVVILRNQNDIREPGGNSQITIDRFVLEVVDNLPTPAIPSPSPSLTSDTVKLGPPIGAIVGSTIGGLLLAIIMIVTGVYYWRRRRGQLVSVRDNLDSGVSSPAIVPYPVMDPSISKQERPKAGQSTPTLQRPPSPTPSSGSTAIVTYFRFRRRGWQREADNDVERRPERRREADAGPIPAEDEESTLPPLYEQVFQAGPSNRPPPDQEPNGQSQPSASIMQDTAKQPI</sequence>
<dbReference type="CDD" id="cd12087">
    <property type="entry name" value="TM_EGFR-like"/>
    <property type="match status" value="1"/>
</dbReference>
<keyword evidence="2" id="KW-0812">Transmembrane</keyword>
<evidence type="ECO:0008006" key="5">
    <source>
        <dbReference type="Google" id="ProtNLM"/>
    </source>
</evidence>
<feature type="region of interest" description="Disordered" evidence="1">
    <location>
        <begin position="271"/>
        <end position="341"/>
    </location>
</feature>
<evidence type="ECO:0000256" key="1">
    <source>
        <dbReference type="SAM" id="MobiDB-lite"/>
    </source>
</evidence>
<evidence type="ECO:0000256" key="2">
    <source>
        <dbReference type="SAM" id="Phobius"/>
    </source>
</evidence>
<keyword evidence="2" id="KW-0472">Membrane</keyword>
<name>A0ABR2ZKK9_9AGAR</name>
<reference evidence="3 4" key="1">
    <citation type="submission" date="2024-05" db="EMBL/GenBank/DDBJ databases">
        <title>A draft genome resource for the thread blight pathogen Marasmius tenuissimus strain MS-2.</title>
        <authorList>
            <person name="Yulfo-Soto G.E."/>
            <person name="Baruah I.K."/>
            <person name="Amoako-Attah I."/>
            <person name="Bukari Y."/>
            <person name="Meinhardt L.W."/>
            <person name="Bailey B.A."/>
            <person name="Cohen S.P."/>
        </authorList>
    </citation>
    <scope>NUCLEOTIDE SEQUENCE [LARGE SCALE GENOMIC DNA]</scope>
    <source>
        <strain evidence="3 4">MS-2</strain>
    </source>
</reference>
<protein>
    <recommendedName>
        <fullName evidence="5">Peptidase A1 domain-containing protein</fullName>
    </recommendedName>
</protein>
<evidence type="ECO:0000313" key="3">
    <source>
        <dbReference type="EMBL" id="KAL0061514.1"/>
    </source>
</evidence>
<dbReference type="Proteomes" id="UP001437256">
    <property type="component" value="Unassembled WGS sequence"/>
</dbReference>
<dbReference type="EMBL" id="JBBXMP010000133">
    <property type="protein sequence ID" value="KAL0061514.1"/>
    <property type="molecule type" value="Genomic_DNA"/>
</dbReference>
<organism evidence="3 4">
    <name type="scientific">Marasmius tenuissimus</name>
    <dbReference type="NCBI Taxonomy" id="585030"/>
    <lineage>
        <taxon>Eukaryota</taxon>
        <taxon>Fungi</taxon>
        <taxon>Dikarya</taxon>
        <taxon>Basidiomycota</taxon>
        <taxon>Agaricomycotina</taxon>
        <taxon>Agaricomycetes</taxon>
        <taxon>Agaricomycetidae</taxon>
        <taxon>Agaricales</taxon>
        <taxon>Marasmiineae</taxon>
        <taxon>Marasmiaceae</taxon>
        <taxon>Marasmius</taxon>
    </lineage>
</organism>
<feature type="transmembrane region" description="Helical" evidence="2">
    <location>
        <begin position="169"/>
        <end position="194"/>
    </location>
</feature>
<keyword evidence="4" id="KW-1185">Reference proteome</keyword>
<comment type="caution">
    <text evidence="3">The sequence shown here is derived from an EMBL/GenBank/DDBJ whole genome shotgun (WGS) entry which is preliminary data.</text>
</comment>